<protein>
    <recommendedName>
        <fullName evidence="3">Lipoprotein</fullName>
    </recommendedName>
</protein>
<organism evidence="1 2">
    <name type="scientific">Tenacibaculum tangerinum</name>
    <dbReference type="NCBI Taxonomy" id="3038772"/>
    <lineage>
        <taxon>Bacteria</taxon>
        <taxon>Pseudomonadati</taxon>
        <taxon>Bacteroidota</taxon>
        <taxon>Flavobacteriia</taxon>
        <taxon>Flavobacteriales</taxon>
        <taxon>Flavobacteriaceae</taxon>
        <taxon>Tenacibaculum</taxon>
    </lineage>
</organism>
<accession>A0ABY8L8S6</accession>
<evidence type="ECO:0000313" key="2">
    <source>
        <dbReference type="Proteomes" id="UP001232001"/>
    </source>
</evidence>
<keyword evidence="2" id="KW-1185">Reference proteome</keyword>
<gene>
    <name evidence="1" type="ORF">P8625_04360</name>
</gene>
<dbReference type="EMBL" id="CP122539">
    <property type="protein sequence ID" value="WGH76400.1"/>
    <property type="molecule type" value="Genomic_DNA"/>
</dbReference>
<reference evidence="1 2" key="1">
    <citation type="submission" date="2023-04" db="EMBL/GenBank/DDBJ databases">
        <title>Tenacibaculum tangerinum sp. nov., isolated from sea tidal flat of South Korea.</title>
        <authorList>
            <person name="Lee S.H."/>
            <person name="Kim J.-J."/>
        </authorList>
    </citation>
    <scope>NUCLEOTIDE SEQUENCE [LARGE SCALE GENOMIC DNA]</scope>
    <source>
        <strain evidence="1 2">GRR-S3-23</strain>
    </source>
</reference>
<name>A0ABY8L8S6_9FLAO</name>
<proteinExistence type="predicted"/>
<evidence type="ECO:0008006" key="3">
    <source>
        <dbReference type="Google" id="ProtNLM"/>
    </source>
</evidence>
<evidence type="ECO:0000313" key="1">
    <source>
        <dbReference type="EMBL" id="WGH76400.1"/>
    </source>
</evidence>
<dbReference type="RefSeq" id="WP_279652267.1">
    <property type="nucleotide sequence ID" value="NZ_CP122539.1"/>
</dbReference>
<dbReference type="Proteomes" id="UP001232001">
    <property type="component" value="Chromosome"/>
</dbReference>
<sequence>MLKKLNYISIFVLILTCISCKNEKKNNGLNSNAESELKTDSINAYNELANPDKKETFTISEYNTDNPEIENIKRPEKTIIRNLEIDTTQAFGIWTQDPNGPHADFWLTSESFYVVDYDGEGAMPYILDKNKITIFYNDFIQKGIITSTKNDTLKIKWSDFDVETKYVKFEN</sequence>